<feature type="region of interest" description="Disordered" evidence="5">
    <location>
        <begin position="534"/>
        <end position="568"/>
    </location>
</feature>
<evidence type="ECO:0000256" key="2">
    <source>
        <dbReference type="ARBA" id="ARBA00022801"/>
    </source>
</evidence>
<proteinExistence type="predicted"/>
<keyword evidence="3" id="KW-0347">Helicase</keyword>
<evidence type="ECO:0000313" key="7">
    <source>
        <dbReference type="EMBL" id="GAA2327403.1"/>
    </source>
</evidence>
<keyword evidence="2" id="KW-0378">Hydrolase</keyword>
<comment type="caution">
    <text evidence="7">The sequence shown here is derived from an EMBL/GenBank/DDBJ whole genome shotgun (WGS) entry which is preliminary data.</text>
</comment>
<feature type="domain" description="UvrD-like helicase ATP-binding" evidence="6">
    <location>
        <begin position="204"/>
        <end position="247"/>
    </location>
</feature>
<protein>
    <submittedName>
        <fullName evidence="7">UvrD-helicase domain-containing protein</fullName>
    </submittedName>
</protein>
<dbReference type="PANTHER" id="PTHR11070">
    <property type="entry name" value="UVRD / RECB / PCRA DNA HELICASE FAMILY MEMBER"/>
    <property type="match status" value="1"/>
</dbReference>
<dbReference type="PANTHER" id="PTHR11070:SF30">
    <property type="entry name" value="F-BOX DNA HELICASE 1"/>
    <property type="match status" value="1"/>
</dbReference>
<dbReference type="EMBL" id="BAAARV010000004">
    <property type="protein sequence ID" value="GAA2327403.1"/>
    <property type="molecule type" value="Genomic_DNA"/>
</dbReference>
<name>A0ABP5SCN9_9ACTN</name>
<dbReference type="InterPro" id="IPR027417">
    <property type="entry name" value="P-loop_NTPase"/>
</dbReference>
<dbReference type="Gene3D" id="3.40.50.300">
    <property type="entry name" value="P-loop containing nucleotide triphosphate hydrolases"/>
    <property type="match status" value="2"/>
</dbReference>
<evidence type="ECO:0000256" key="5">
    <source>
        <dbReference type="SAM" id="MobiDB-lite"/>
    </source>
</evidence>
<keyword evidence="1" id="KW-0547">Nucleotide-binding</keyword>
<evidence type="ECO:0000313" key="8">
    <source>
        <dbReference type="Proteomes" id="UP001501444"/>
    </source>
</evidence>
<gene>
    <name evidence="7" type="ORF">GCM10010170_003060</name>
</gene>
<dbReference type="SUPFAM" id="SSF52540">
    <property type="entry name" value="P-loop containing nucleoside triphosphate hydrolases"/>
    <property type="match status" value="1"/>
</dbReference>
<keyword evidence="8" id="KW-1185">Reference proteome</keyword>
<dbReference type="InterPro" id="IPR014016">
    <property type="entry name" value="UvrD-like_ATP-bd"/>
</dbReference>
<dbReference type="Pfam" id="PF00580">
    <property type="entry name" value="UvrD-helicase"/>
    <property type="match status" value="1"/>
</dbReference>
<evidence type="ECO:0000256" key="3">
    <source>
        <dbReference type="ARBA" id="ARBA00022806"/>
    </source>
</evidence>
<evidence type="ECO:0000256" key="1">
    <source>
        <dbReference type="ARBA" id="ARBA00022741"/>
    </source>
</evidence>
<evidence type="ECO:0000256" key="4">
    <source>
        <dbReference type="ARBA" id="ARBA00022840"/>
    </source>
</evidence>
<sequence length="596" mass="65066">MNRPTHEQAAIVDASTTGEDLVVEAGAGTGKTSTLEMLAAANPRRRGIYLAYNKAIAADASRKFPRSVQCKTSHSLAFQAVGRQYAHRLNAPRMPARETAKALRINNPVQVSGDLGPLSPTQLARMTMQTVERFCYSADQQPEAWHVPRIEGLTGTITRQVLASVIVPYARTAWEDLSRLDGQLRFTHDVYLKLWALSGPRLPVDYVLLDEAQDSNAAVAGVVEAQQAQRILVGDRSQAIYGWRGAVDAMATFTGRRLQLSKSFRFGPAVAHEANKWLAILDAPLRLTGHEPIPSEVVSLELPDGPDAVLCRTNAEAVRQAAAAIAQGVRPALVGGGDDVRRLAEAAIDLMAGRGTAHPELMAFSSWGEVLDYVMQDSAGSDLQVAVGLIEKYKPEGVLQILEQLVDEHHADVVLSTAHKAKGREWSKVRIADDFREPRRSEDNPDPELPRADAMLAYVAVTRAQLVLDRHGLEWVDRWAPAHLIDRPSAAALREDEAALERHLRQLATRDVPAVVVNAAAAALVADVESFEWPEPAPVDEPDVEPVDAPQPVEEPTSVASPWPLAPGCRRCKVPDYRDCTCRLMPDRRPLASVTS</sequence>
<dbReference type="Proteomes" id="UP001501444">
    <property type="component" value="Unassembled WGS sequence"/>
</dbReference>
<dbReference type="InterPro" id="IPR000212">
    <property type="entry name" value="DNA_helicase_UvrD/REP"/>
</dbReference>
<feature type="compositionally biased region" description="Low complexity" evidence="5">
    <location>
        <begin position="547"/>
        <end position="556"/>
    </location>
</feature>
<organism evidence="7 8">
    <name type="scientific">Dactylosporangium salmoneum</name>
    <dbReference type="NCBI Taxonomy" id="53361"/>
    <lineage>
        <taxon>Bacteria</taxon>
        <taxon>Bacillati</taxon>
        <taxon>Actinomycetota</taxon>
        <taxon>Actinomycetes</taxon>
        <taxon>Micromonosporales</taxon>
        <taxon>Micromonosporaceae</taxon>
        <taxon>Dactylosporangium</taxon>
    </lineage>
</organism>
<keyword evidence="4" id="KW-0067">ATP-binding</keyword>
<evidence type="ECO:0000259" key="6">
    <source>
        <dbReference type="Pfam" id="PF00580"/>
    </source>
</evidence>
<accession>A0ABP5SCN9</accession>
<dbReference type="RefSeq" id="WP_344610347.1">
    <property type="nucleotide sequence ID" value="NZ_BAAARV010000004.1"/>
</dbReference>
<reference evidence="8" key="1">
    <citation type="journal article" date="2019" name="Int. J. Syst. Evol. Microbiol.">
        <title>The Global Catalogue of Microorganisms (GCM) 10K type strain sequencing project: providing services to taxonomists for standard genome sequencing and annotation.</title>
        <authorList>
            <consortium name="The Broad Institute Genomics Platform"/>
            <consortium name="The Broad Institute Genome Sequencing Center for Infectious Disease"/>
            <person name="Wu L."/>
            <person name="Ma J."/>
        </authorList>
    </citation>
    <scope>NUCLEOTIDE SEQUENCE [LARGE SCALE GENOMIC DNA]</scope>
    <source>
        <strain evidence="8">JCM 3272</strain>
    </source>
</reference>